<keyword evidence="1" id="KW-1133">Transmembrane helix</keyword>
<dbReference type="EMBL" id="OQ297696">
    <property type="protein sequence ID" value="WCZ55756.1"/>
    <property type="molecule type" value="Genomic_RNA"/>
</dbReference>
<organism evidence="2">
    <name type="scientific">Pika coronavirus</name>
    <dbReference type="NCBI Taxonomy" id="3027598"/>
    <lineage>
        <taxon>Viruses</taxon>
        <taxon>Riboviria</taxon>
        <taxon>Orthornavirae</taxon>
        <taxon>Pisuviricota</taxon>
        <taxon>Pisoniviricetes</taxon>
        <taxon>Nidovirales</taxon>
        <taxon>Cornidovirineae</taxon>
        <taxon>Coronaviridae</taxon>
        <taxon>Coronavirinae</taxon>
    </lineage>
</organism>
<keyword evidence="1" id="KW-0812">Transmembrane</keyword>
<evidence type="ECO:0000256" key="1">
    <source>
        <dbReference type="SAM" id="Phobius"/>
    </source>
</evidence>
<sequence>MFYLLFCIILPLCQGIVFVFPYKEGKDCVNYTDGSLLHMVIPTDPELDNVVWWTYFDLVASYNSDVNYHRSFVFSYQQPDVTSDRYDPEKFNPFLWNPTFNRSNFYSASLYGSLRVRANSYTLPAVFEAQVFKKDGDHYELLYLCCLAPPEPLPTYSSYFMPDLEHTTTKANLIYAFTSILLCTGLIIITLLFVRKRRRNVHPDGRDQELESVPTGEGTI</sequence>
<dbReference type="EMBL" id="OQ297731">
    <property type="protein sequence ID" value="WCZ56029.1"/>
    <property type="molecule type" value="Genomic_RNA"/>
</dbReference>
<dbReference type="EMBL" id="OQ297730">
    <property type="protein sequence ID" value="WCZ56019.1"/>
    <property type="molecule type" value="Genomic_RNA"/>
</dbReference>
<evidence type="ECO:0000313" key="2">
    <source>
        <dbReference type="EMBL" id="WCZ55756.1"/>
    </source>
</evidence>
<proteinExistence type="predicted"/>
<name>A0AAT9T647_9NIDO</name>
<protein>
    <submittedName>
        <fullName evidence="2">ORF6 protein</fullName>
    </submittedName>
</protein>
<evidence type="ECO:0000313" key="3">
    <source>
        <dbReference type="EMBL" id="WCZ56019.1"/>
    </source>
</evidence>
<keyword evidence="1" id="KW-0472">Membrane</keyword>
<reference evidence="2" key="1">
    <citation type="journal article" date="2023" name="Nat. Commun.">
        <title>Virus diversity, wildlife-domestic animal circulation and potential zoonotic viruses of small mammals, pangolins and zoo animals.</title>
        <authorList>
            <person name="Cui X."/>
            <person name="Fan K."/>
            <person name="Liang X."/>
            <person name="Gong W."/>
            <person name="Chen W."/>
            <person name="He B."/>
            <person name="Chen X."/>
            <person name="Wang H."/>
            <person name="Wang X."/>
            <person name="Zhang P."/>
            <person name="Lu X."/>
            <person name="Chen R."/>
            <person name="Lin K."/>
            <person name="Liu J."/>
            <person name="Zhai J."/>
            <person name="Liu D.X."/>
            <person name="Shan F."/>
            <person name="Li Y."/>
            <person name="Chen R.A."/>
            <person name="Meng H."/>
            <person name="Li X."/>
            <person name="Mi S."/>
            <person name="Jiang J."/>
            <person name="Zhou N."/>
            <person name="Chen Z."/>
            <person name="Zou J.-J."/>
            <person name="Ge D."/>
            <person name="Yang Q."/>
            <person name="He K."/>
            <person name="Chen T."/>
            <person name="Wu Y.-J."/>
            <person name="Lu H."/>
            <person name="Irwin D.M."/>
            <person name="Shen X."/>
            <person name="Hu Y."/>
            <person name="Lu X."/>
            <person name="Ding C."/>
            <person name="Guan Y."/>
            <person name="Tu C."/>
            <person name="Shen Y."/>
        </authorList>
    </citation>
    <scope>NUCLEOTIDE SEQUENCE</scope>
    <source>
        <strain evidence="2">SC/C3-17.18/2021</strain>
        <strain evidence="3">SC/C6-241.18/2021</strain>
        <strain evidence="4">SC/C6-247.18/2021</strain>
    </source>
</reference>
<accession>A0AAT9T647</accession>
<feature type="transmembrane region" description="Helical" evidence="1">
    <location>
        <begin position="173"/>
        <end position="194"/>
    </location>
</feature>
<evidence type="ECO:0000313" key="4">
    <source>
        <dbReference type="EMBL" id="WCZ56029.1"/>
    </source>
</evidence>